<evidence type="ECO:0000313" key="4">
    <source>
        <dbReference type="Proteomes" id="UP000184052"/>
    </source>
</evidence>
<dbReference type="InterPro" id="IPR003488">
    <property type="entry name" value="DprA"/>
</dbReference>
<dbReference type="NCBIfam" id="TIGR00732">
    <property type="entry name" value="dprA"/>
    <property type="match status" value="1"/>
</dbReference>
<organism evidence="3 4">
    <name type="scientific">Dethiosulfatibacter aminovorans DSM 17477</name>
    <dbReference type="NCBI Taxonomy" id="1121476"/>
    <lineage>
        <taxon>Bacteria</taxon>
        <taxon>Bacillati</taxon>
        <taxon>Bacillota</taxon>
        <taxon>Tissierellia</taxon>
        <taxon>Dethiosulfatibacter</taxon>
    </lineage>
</organism>
<protein>
    <submittedName>
        <fullName evidence="3">DNA processing protein</fullName>
    </submittedName>
</protein>
<dbReference type="AlphaFoldDB" id="A0A1M6MRV5"/>
<name>A0A1M6MRV5_9FIRM</name>
<dbReference type="InterPro" id="IPR057666">
    <property type="entry name" value="DrpA_SLOG"/>
</dbReference>
<dbReference type="OrthoDB" id="9785707at2"/>
<gene>
    <name evidence="3" type="ORF">SAMN02745751_03564</name>
</gene>
<sequence>MKYWIWLSRLKGTGPVLQKRLLKRFGSPEGVYEAAVDELIEVEGVGRGIADNIVASRSFEDSLRIIDSLDKLGGKILTIGDELYPMLGAGVEGAPVVFYYRGQIRKDLKGIGIVGSRRCSQYGKRVALEAGSILGQKGYAVISGMAKGIDGYAHIGCLKAGGYTIAFLGTGLDICYPREHGDLMEKIVENGAVISEYPPGTPGRAEYFPKRNYHISSWSKRLLVVEASERSGALITARNARDQGREVFAVPSNIYSATGRGTNRLIDEGARVYTGPGCLVDKCGQTDAGLLTEEKSTKRTVERDDLDELERKVMNAIGDKRFRIQEISEMLEIGQVELSGCLAEMELKGVLGCVSGVYGVV</sequence>
<dbReference type="Proteomes" id="UP000184052">
    <property type="component" value="Unassembled WGS sequence"/>
</dbReference>
<evidence type="ECO:0000259" key="2">
    <source>
        <dbReference type="Pfam" id="PF02481"/>
    </source>
</evidence>
<dbReference type="GO" id="GO:0009294">
    <property type="term" value="P:DNA-mediated transformation"/>
    <property type="evidence" value="ECO:0007669"/>
    <property type="project" value="InterPro"/>
</dbReference>
<dbReference type="InterPro" id="IPR010994">
    <property type="entry name" value="RuvA_2-like"/>
</dbReference>
<dbReference type="PANTHER" id="PTHR43022">
    <property type="entry name" value="PROTEIN SMF"/>
    <property type="match status" value="1"/>
</dbReference>
<evidence type="ECO:0000313" key="3">
    <source>
        <dbReference type="EMBL" id="SHJ86184.1"/>
    </source>
</evidence>
<dbReference type="Gene3D" id="3.40.50.450">
    <property type="match status" value="1"/>
</dbReference>
<dbReference type="SUPFAM" id="SSF102405">
    <property type="entry name" value="MCP/YpsA-like"/>
    <property type="match status" value="1"/>
</dbReference>
<reference evidence="3 4" key="1">
    <citation type="submission" date="2016-11" db="EMBL/GenBank/DDBJ databases">
        <authorList>
            <person name="Jaros S."/>
            <person name="Januszkiewicz K."/>
            <person name="Wedrychowicz H."/>
        </authorList>
    </citation>
    <scope>NUCLEOTIDE SEQUENCE [LARGE SCALE GENOMIC DNA]</scope>
    <source>
        <strain evidence="3 4">DSM 17477</strain>
    </source>
</reference>
<evidence type="ECO:0000256" key="1">
    <source>
        <dbReference type="ARBA" id="ARBA00006525"/>
    </source>
</evidence>
<dbReference type="Pfam" id="PF02481">
    <property type="entry name" value="DNA_processg_A"/>
    <property type="match status" value="1"/>
</dbReference>
<dbReference type="EMBL" id="FQZL01000048">
    <property type="protein sequence ID" value="SHJ86184.1"/>
    <property type="molecule type" value="Genomic_DNA"/>
</dbReference>
<dbReference type="Pfam" id="PF14520">
    <property type="entry name" value="HHH_5"/>
    <property type="match status" value="1"/>
</dbReference>
<accession>A0A1M6MRV5</accession>
<dbReference type="SUPFAM" id="SSF47781">
    <property type="entry name" value="RuvA domain 2-like"/>
    <property type="match status" value="1"/>
</dbReference>
<dbReference type="STRING" id="1121476.SAMN02745751_03564"/>
<proteinExistence type="inferred from homology"/>
<keyword evidence="4" id="KW-1185">Reference proteome</keyword>
<dbReference type="PANTHER" id="PTHR43022:SF1">
    <property type="entry name" value="PROTEIN SMF"/>
    <property type="match status" value="1"/>
</dbReference>
<comment type="similarity">
    <text evidence="1">Belongs to the DprA/Smf family.</text>
</comment>
<dbReference type="RefSeq" id="WP_073050978.1">
    <property type="nucleotide sequence ID" value="NZ_FQZL01000048.1"/>
</dbReference>
<feature type="domain" description="Smf/DprA SLOG" evidence="2">
    <location>
        <begin position="75"/>
        <end position="276"/>
    </location>
</feature>